<reference evidence="3" key="1">
    <citation type="journal article" date="2019" name="Int. J. Syst. Evol. Microbiol.">
        <title>The Global Catalogue of Microorganisms (GCM) 10K type strain sequencing project: providing services to taxonomists for standard genome sequencing and annotation.</title>
        <authorList>
            <consortium name="The Broad Institute Genomics Platform"/>
            <consortium name="The Broad Institute Genome Sequencing Center for Infectious Disease"/>
            <person name="Wu L."/>
            <person name="Ma J."/>
        </authorList>
    </citation>
    <scope>NUCLEOTIDE SEQUENCE [LARGE SCALE GENOMIC DNA]</scope>
    <source>
        <strain evidence="3">DFY28</strain>
    </source>
</reference>
<keyword evidence="3" id="KW-1185">Reference proteome</keyword>
<dbReference type="EMBL" id="JBHSQI010000002">
    <property type="protein sequence ID" value="MFC6152612.1"/>
    <property type="molecule type" value="Genomic_DNA"/>
</dbReference>
<protein>
    <recommendedName>
        <fullName evidence="4">Integral membrane protein</fullName>
    </recommendedName>
</protein>
<name>A0ABW1QUR6_9ACTN</name>
<feature type="transmembrane region" description="Helical" evidence="1">
    <location>
        <begin position="64"/>
        <end position="83"/>
    </location>
</feature>
<comment type="caution">
    <text evidence="2">The sequence shown here is derived from an EMBL/GenBank/DDBJ whole genome shotgun (WGS) entry which is preliminary data.</text>
</comment>
<evidence type="ECO:0000256" key="1">
    <source>
        <dbReference type="SAM" id="Phobius"/>
    </source>
</evidence>
<dbReference type="Proteomes" id="UP001596098">
    <property type="component" value="Unassembled WGS sequence"/>
</dbReference>
<dbReference type="RefSeq" id="WP_128219725.1">
    <property type="nucleotide sequence ID" value="NZ_CP034929.1"/>
</dbReference>
<proteinExistence type="predicted"/>
<feature type="transmembrane region" description="Helical" evidence="1">
    <location>
        <begin position="36"/>
        <end position="58"/>
    </location>
</feature>
<feature type="transmembrane region" description="Helical" evidence="1">
    <location>
        <begin position="6"/>
        <end position="24"/>
    </location>
</feature>
<organism evidence="2 3">
    <name type="scientific">Nocardioides yefusunii</name>
    <dbReference type="NCBI Taxonomy" id="2500546"/>
    <lineage>
        <taxon>Bacteria</taxon>
        <taxon>Bacillati</taxon>
        <taxon>Actinomycetota</taxon>
        <taxon>Actinomycetes</taxon>
        <taxon>Propionibacteriales</taxon>
        <taxon>Nocardioidaceae</taxon>
        <taxon>Nocardioides</taxon>
    </lineage>
</organism>
<accession>A0ABW1QUR6</accession>
<keyword evidence="1" id="KW-1133">Transmembrane helix</keyword>
<evidence type="ECO:0008006" key="4">
    <source>
        <dbReference type="Google" id="ProtNLM"/>
    </source>
</evidence>
<feature type="transmembrane region" description="Helical" evidence="1">
    <location>
        <begin position="110"/>
        <end position="129"/>
    </location>
</feature>
<keyword evidence="1" id="KW-0472">Membrane</keyword>
<sequence>MYPALTYAVAALLGVVAVLALVALKKPELDGPARLAMKGAHGATVLVVVLAAIELLQGYEPKNMVTYVGYMVASAGLPLILLNQRGEIDEKGKPVLDADGHPVQAPPPHLAVLTVCAIAMVVLVVRLQGIH</sequence>
<evidence type="ECO:0000313" key="2">
    <source>
        <dbReference type="EMBL" id="MFC6152612.1"/>
    </source>
</evidence>
<evidence type="ECO:0000313" key="3">
    <source>
        <dbReference type="Proteomes" id="UP001596098"/>
    </source>
</evidence>
<gene>
    <name evidence="2" type="ORF">ACFPWU_02900</name>
</gene>
<keyword evidence="1" id="KW-0812">Transmembrane</keyword>